<dbReference type="PANTHER" id="PTHR12300:SF161">
    <property type="entry name" value="RECEPTOR EXPRESSION-ENHANCING PROTEIN"/>
    <property type="match status" value="1"/>
</dbReference>
<dbReference type="Pfam" id="PF03134">
    <property type="entry name" value="TB2_DP1_HVA22"/>
    <property type="match status" value="1"/>
</dbReference>
<reference evidence="7" key="2">
    <citation type="submission" date="2014-07" db="EMBL/GenBank/DDBJ databases">
        <authorList>
            <person name="Hull J."/>
        </authorList>
    </citation>
    <scope>NUCLEOTIDE SEQUENCE</scope>
</reference>
<evidence type="ECO:0000256" key="4">
    <source>
        <dbReference type="ARBA" id="ARBA00022989"/>
    </source>
</evidence>
<evidence type="ECO:0000256" key="6">
    <source>
        <dbReference type="RuleBase" id="RU362006"/>
    </source>
</evidence>
<feature type="transmembrane region" description="Helical" evidence="6">
    <location>
        <begin position="69"/>
        <end position="96"/>
    </location>
</feature>
<name>A0A0A9XRU9_LYGHE</name>
<dbReference type="GO" id="GO:0016020">
    <property type="term" value="C:membrane"/>
    <property type="evidence" value="ECO:0007669"/>
    <property type="project" value="UniProtKB-SubCell"/>
</dbReference>
<keyword evidence="3 6" id="KW-0812">Transmembrane</keyword>
<feature type="transmembrane region" description="Helical" evidence="6">
    <location>
        <begin position="12"/>
        <end position="31"/>
    </location>
</feature>
<sequence>MNMYESTNIRPYHILILGVLGILLLVVFSLAPNAFTNITAFCYPAYQTLLILRHGTTATVQQSQYRQWFMYWLIVFSLTLLESITDTLVLWVPLYYSLKLGLIVWMIHPAIRGAEQIYMYSSPIIFKMIVRPAPQTRAQTHTRTHADTIYSQDAIESYLHTYTATGETNSSAYVKTKSHEA</sequence>
<accession>A0A0A9XRU9</accession>
<dbReference type="PANTHER" id="PTHR12300">
    <property type="entry name" value="HVA22-LIKE PROTEINS"/>
    <property type="match status" value="1"/>
</dbReference>
<comment type="similarity">
    <text evidence="2 6">Belongs to the DP1 family.</text>
</comment>
<dbReference type="AlphaFoldDB" id="A0A0A9XRU9"/>
<gene>
    <name evidence="7" type="primary">YOP1_0</name>
    <name evidence="7" type="ORF">CM83_11389</name>
</gene>
<organism evidence="7">
    <name type="scientific">Lygus hesperus</name>
    <name type="common">Western plant bug</name>
    <dbReference type="NCBI Taxonomy" id="30085"/>
    <lineage>
        <taxon>Eukaryota</taxon>
        <taxon>Metazoa</taxon>
        <taxon>Ecdysozoa</taxon>
        <taxon>Arthropoda</taxon>
        <taxon>Hexapoda</taxon>
        <taxon>Insecta</taxon>
        <taxon>Pterygota</taxon>
        <taxon>Neoptera</taxon>
        <taxon>Paraneoptera</taxon>
        <taxon>Hemiptera</taxon>
        <taxon>Heteroptera</taxon>
        <taxon>Panheteroptera</taxon>
        <taxon>Cimicomorpha</taxon>
        <taxon>Miridae</taxon>
        <taxon>Mirini</taxon>
        <taxon>Lygus</taxon>
    </lineage>
</organism>
<evidence type="ECO:0000313" key="7">
    <source>
        <dbReference type="EMBL" id="JAG22644.1"/>
    </source>
</evidence>
<dbReference type="InterPro" id="IPR004345">
    <property type="entry name" value="TB2_DP1_HVA22"/>
</dbReference>
<dbReference type="EMBL" id="GBHO01020960">
    <property type="protein sequence ID" value="JAG22644.1"/>
    <property type="molecule type" value="Transcribed_RNA"/>
</dbReference>
<proteinExistence type="inferred from homology"/>
<evidence type="ECO:0000256" key="2">
    <source>
        <dbReference type="ARBA" id="ARBA00008573"/>
    </source>
</evidence>
<evidence type="ECO:0000256" key="1">
    <source>
        <dbReference type="ARBA" id="ARBA00004141"/>
    </source>
</evidence>
<evidence type="ECO:0000256" key="3">
    <source>
        <dbReference type="ARBA" id="ARBA00022692"/>
    </source>
</evidence>
<comment type="subcellular location">
    <subcellularLocation>
        <location evidence="1 6">Membrane</location>
        <topology evidence="1 6">Multi-pass membrane protein</topology>
    </subcellularLocation>
</comment>
<keyword evidence="5 6" id="KW-0472">Membrane</keyword>
<evidence type="ECO:0000256" key="5">
    <source>
        <dbReference type="ARBA" id="ARBA00023136"/>
    </source>
</evidence>
<reference evidence="7" key="1">
    <citation type="journal article" date="2014" name="PLoS ONE">
        <title>Transcriptome-Based Identification of ABC Transporters in the Western Tarnished Plant Bug Lygus hesperus.</title>
        <authorList>
            <person name="Hull J.J."/>
            <person name="Chaney K."/>
            <person name="Geib S.M."/>
            <person name="Fabrick J.A."/>
            <person name="Brent C.S."/>
            <person name="Walsh D."/>
            <person name="Lavine L.C."/>
        </authorList>
    </citation>
    <scope>NUCLEOTIDE SEQUENCE</scope>
</reference>
<protein>
    <recommendedName>
        <fullName evidence="6">Receptor expression-enhancing protein</fullName>
    </recommendedName>
</protein>
<keyword evidence="4 6" id="KW-1133">Transmembrane helix</keyword>